<dbReference type="SUPFAM" id="SSF52833">
    <property type="entry name" value="Thioredoxin-like"/>
    <property type="match status" value="1"/>
</dbReference>
<dbReference type="Gene3D" id="3.40.30.10">
    <property type="entry name" value="Glutaredoxin"/>
    <property type="match status" value="1"/>
</dbReference>
<proteinExistence type="predicted"/>
<feature type="domain" description="Reverse transcriptase" evidence="1">
    <location>
        <begin position="676"/>
        <end position="948"/>
    </location>
</feature>
<dbReference type="Pfam" id="PF00078">
    <property type="entry name" value="RVT_1"/>
    <property type="match status" value="1"/>
</dbReference>
<evidence type="ECO:0000313" key="2">
    <source>
        <dbReference type="EMBL" id="KER32509.1"/>
    </source>
</evidence>
<organism evidence="2 3">
    <name type="scientific">Opisthorchis viverrini</name>
    <name type="common">Southeast Asian liver fluke</name>
    <dbReference type="NCBI Taxonomy" id="6198"/>
    <lineage>
        <taxon>Eukaryota</taxon>
        <taxon>Metazoa</taxon>
        <taxon>Spiralia</taxon>
        <taxon>Lophotrochozoa</taxon>
        <taxon>Platyhelminthes</taxon>
        <taxon>Trematoda</taxon>
        <taxon>Digenea</taxon>
        <taxon>Opisthorchiida</taxon>
        <taxon>Opisthorchiata</taxon>
        <taxon>Opisthorchiidae</taxon>
        <taxon>Opisthorchis</taxon>
    </lineage>
</organism>
<name>A0A075AIZ8_OPIVI</name>
<dbReference type="InterPro" id="IPR043502">
    <property type="entry name" value="DNA/RNA_pol_sf"/>
</dbReference>
<evidence type="ECO:0000313" key="3">
    <source>
        <dbReference type="Proteomes" id="UP000054324"/>
    </source>
</evidence>
<sequence>MSPSSEHLESCSTSFKPIISEIVGHMDAIILTFCSLGICLSSLPNLSFSQASTDTNDAQPFFKGSMASVDHFHGSFDELGTSMKANATSGVFFYAKWDSEAIEARTTVSALHSFSPVKLYSIDCWIPTGSCRTRISLKRFPQLTLYVNDAASLELEDLRSVHRAADLVAYVMKPLVFIHSKSDLIQLTLLHKFIVLGYFGLGAADSKDFLRFRQVSLLACNMLPQNFVCGRDIVFAITPVANNWTGGKSGLVQFYLTCNYSTTTYDYQMKQLEADALVEKIVHKIHSLPTQCLHSTDLTPINRRRSTYLDTVFSSGPKLILVGPHISTVRGIDPSIYLLRSLELSYKSCPSGTNITALLNTHQNVNSTIRQEAQKLMHQLALSAYHERRKQASVCPRWLDYLGPLLGLKSQHVCGLSNHVSMLGNGEDTADSPNSELPILSKLLKMLHSRPTSGIVCGYPMLYVLSYCNLRNDFLSFLGIDMLDTIITLLHELSSESDSPPPIPHTGIDASAMLERLHFVCCSWYHRDHRLDEDCVSSSSSTCISDVTPTLPPVLSAVNGLACGRNKTLSFHTLDSLEQPGLVWSLTGFSVQTASSESGAAIVDKASTSATGTHLQSTGEVEPWTVNVKPPTASEVYERLCSLKRHRAPVPDDLPPALFKDGGEVLSQRMSDLFACIWEKESVPDNWGESVIVPIFKKGARSECDNHRGISLTPVVTRLLASIVLRRLTVAREILTREQQAGFRPGRGCVDQIFTLRLVLEQRHTYKRPTILVFLDFRGAFDSVDRSVFLETLAHQGMPQKFVNIMRSLYSQTSGRVRVCGELSKSFRTQSNVRQGCPLSPFLFNFVIGEIMRRTLEGLQNPGVQIASEENLVDLEYADDIVLMFEEEEKAQVFLDELTKVIPSFGMHFAPTKCKVMLVDVQSLNTPLTIQGEVLEVVERFTYLGSCISSDCSVTDEVNARICKARAAFANLRHLWRQNGLSLNLKGRVYQATVRAVLLYGCETWPTRAADLRRLQVFDNRCLRTIARAEAVYRLEEPVSYESLSRFISDYHSSKLLPWHRHPLPSDQLHQLHPTESFGRRILEIRDASHLELLLDSRSYIHSGASRQTTLKTQSALLLLYYTRNCAYASHGDSLLWHFTRVAESFPDNSTVLFSKVDVSEVDLPWHLRVERVPTVIFFPANRSTYSTRFYWPITRITDPSMELVKFVRKQLGKPPFSEHISPILLESAEGRTQLLEALHRSDSILLAPLHGHCIARSTSFRKFTCLKGILASITIYIRKYVHSLSVYFAIVGHLEGNLQRINDRLTCPFTRLYWSARSPWNLRRSLDALLKQSKLWNNATAHIRNLSNTLQQLVSQAKSIKLLL</sequence>
<dbReference type="CTD" id="20315575"/>
<dbReference type="CDD" id="cd01650">
    <property type="entry name" value="RT_nLTR_like"/>
    <property type="match status" value="1"/>
</dbReference>
<dbReference type="InterPro" id="IPR036249">
    <property type="entry name" value="Thioredoxin-like_sf"/>
</dbReference>
<accession>A0A075AIZ8</accession>
<dbReference type="EMBL" id="KL596633">
    <property type="protein sequence ID" value="KER32509.1"/>
    <property type="molecule type" value="Genomic_DNA"/>
</dbReference>
<dbReference type="STRING" id="6198.A0A075AIZ8"/>
<protein>
    <recommendedName>
        <fullName evidence="1">Reverse transcriptase domain-containing protein</fullName>
    </recommendedName>
</protein>
<reference evidence="2 3" key="1">
    <citation type="submission" date="2013-11" db="EMBL/GenBank/DDBJ databases">
        <title>Opisthorchis viverrini - life in the bile duct.</title>
        <authorList>
            <person name="Young N.D."/>
            <person name="Nagarajan N."/>
            <person name="Lin S.J."/>
            <person name="Korhonen P.K."/>
            <person name="Jex A.R."/>
            <person name="Hall R.S."/>
            <person name="Safavi-Hemami H."/>
            <person name="Kaewkong W."/>
            <person name="Bertrand D."/>
            <person name="Gao S."/>
            <person name="Seet Q."/>
            <person name="Wongkham S."/>
            <person name="Teh B.T."/>
            <person name="Wongkham C."/>
            <person name="Intapan P.M."/>
            <person name="Maleewong W."/>
            <person name="Yang X."/>
            <person name="Hu M."/>
            <person name="Wang Z."/>
            <person name="Hofmann A."/>
            <person name="Sternberg P.W."/>
            <person name="Tan P."/>
            <person name="Wang J."/>
            <person name="Gasser R.B."/>
        </authorList>
    </citation>
    <scope>NUCLEOTIDE SEQUENCE [LARGE SCALE GENOMIC DNA]</scope>
</reference>
<dbReference type="PANTHER" id="PTHR47027">
    <property type="entry name" value="REVERSE TRANSCRIPTASE DOMAIN-CONTAINING PROTEIN"/>
    <property type="match status" value="1"/>
</dbReference>
<dbReference type="SUPFAM" id="SSF56672">
    <property type="entry name" value="DNA/RNA polymerases"/>
    <property type="match status" value="1"/>
</dbReference>
<dbReference type="Proteomes" id="UP000054324">
    <property type="component" value="Unassembled WGS sequence"/>
</dbReference>
<gene>
    <name evidence="2" type="ORF">T265_01387</name>
</gene>
<evidence type="ECO:0000259" key="1">
    <source>
        <dbReference type="PROSITE" id="PS50878"/>
    </source>
</evidence>
<dbReference type="RefSeq" id="XP_009163677.1">
    <property type="nucleotide sequence ID" value="XM_009165413.1"/>
</dbReference>
<dbReference type="OrthoDB" id="1910803at2759"/>
<dbReference type="PROSITE" id="PS50878">
    <property type="entry name" value="RT_POL"/>
    <property type="match status" value="1"/>
</dbReference>
<dbReference type="KEGG" id="ovi:T265_01387"/>
<dbReference type="PANTHER" id="PTHR47027:SF20">
    <property type="entry name" value="REVERSE TRANSCRIPTASE-LIKE PROTEIN WITH RNA-DIRECTED DNA POLYMERASE DOMAIN"/>
    <property type="match status" value="1"/>
</dbReference>
<dbReference type="InterPro" id="IPR000477">
    <property type="entry name" value="RT_dom"/>
</dbReference>
<keyword evidence="3" id="KW-1185">Reference proteome</keyword>
<dbReference type="GeneID" id="20315575"/>